<organism evidence="5 6">
    <name type="scientific">Pelusios castaneus</name>
    <name type="common">West African mud turtle</name>
    <dbReference type="NCBI Taxonomy" id="367368"/>
    <lineage>
        <taxon>Eukaryota</taxon>
        <taxon>Metazoa</taxon>
        <taxon>Chordata</taxon>
        <taxon>Craniata</taxon>
        <taxon>Vertebrata</taxon>
        <taxon>Euteleostomi</taxon>
        <taxon>Archelosauria</taxon>
        <taxon>Testudinata</taxon>
        <taxon>Testudines</taxon>
        <taxon>Pleurodira</taxon>
        <taxon>Pelomedusidae</taxon>
        <taxon>Pelusios</taxon>
    </lineage>
</organism>
<dbReference type="PANTHER" id="PTHR28637">
    <property type="entry name" value="DNA REPLICATION FACTOR CDT1"/>
    <property type="match status" value="1"/>
</dbReference>
<dbReference type="SMART" id="SM01075">
    <property type="entry name" value="CDT1"/>
    <property type="match status" value="1"/>
</dbReference>
<dbReference type="Pfam" id="PF08839">
    <property type="entry name" value="CDT1"/>
    <property type="match status" value="1"/>
</dbReference>
<feature type="region of interest" description="Disordered" evidence="3">
    <location>
        <begin position="402"/>
        <end position="421"/>
    </location>
</feature>
<proteinExistence type="inferred from homology"/>
<evidence type="ECO:0000259" key="4">
    <source>
        <dbReference type="SMART" id="SM01075"/>
    </source>
</evidence>
<sequence length="553" mass="62158">FLLGTPHSSNSLCIRQSEFDPSCHGLPSTAVSPATDSRAVKARRSHIKFLLQVSSPISTAALRPPTPSSLDKKVKNQVNSSLPKTPVAATFLSPPPSQGPVTENLAELKHRLQRIQELTQKTKLPACPSETCTDLKSRLKDVQELESKIRSRKAEEGTISGVQPPGETRETPVEASEKAPAYQRFHTLAQDVPPGLTLPYKYKVLAEMFRSMDRIVAMLFNRSETVTFAKVKQGVQDIMHKQFEERNVGQIKTVYPAAYSFRQEKNVPTFSSFLKKSSFHLTIDPVLGEEEKVDGRPHLSASRLLERKRVFSRNLVNIVKQHHKTFMASLSPPMVIPDEKLTRWHPRFNVDGVPDIIPADLPRPPQVDRLTSAQEVLTNARNMMTPKMEKALANLALRTAETNPGDQETPKAMPPGSSSGALKGVSQALLERIRAKEAQKLQALMTRNPQQEERLAMVSRLPEMARLLRGIFVAEKKQALTVEVACMRMMDSYRSLMTSGEMEKHLRLFSELLPDWISILPIRKDTYIKLDKSLDLNCIVERLARLMKEEEKL</sequence>
<dbReference type="InterPro" id="IPR036390">
    <property type="entry name" value="WH_DNA-bd_sf"/>
</dbReference>
<dbReference type="GO" id="GO:0000278">
    <property type="term" value="P:mitotic cell cycle"/>
    <property type="evidence" value="ECO:0007669"/>
    <property type="project" value="TreeGrafter"/>
</dbReference>
<dbReference type="InterPro" id="IPR038090">
    <property type="entry name" value="Cdt1_C_WH_dom_sf"/>
</dbReference>
<dbReference type="CDD" id="cd08767">
    <property type="entry name" value="Cdt1_c"/>
    <property type="match status" value="1"/>
</dbReference>
<dbReference type="CDD" id="cd08674">
    <property type="entry name" value="Cdt1_m"/>
    <property type="match status" value="1"/>
</dbReference>
<reference evidence="5" key="1">
    <citation type="submission" date="2025-08" db="UniProtKB">
        <authorList>
            <consortium name="Ensembl"/>
        </authorList>
    </citation>
    <scope>IDENTIFICATION</scope>
</reference>
<name>A0A8C8VI84_9SAUR</name>
<keyword evidence="2" id="KW-0131">Cell cycle</keyword>
<dbReference type="GO" id="GO:0030174">
    <property type="term" value="P:regulation of DNA-templated DNA replication initiation"/>
    <property type="evidence" value="ECO:0007669"/>
    <property type="project" value="InterPro"/>
</dbReference>
<dbReference type="AlphaFoldDB" id="A0A8C8VI84"/>
<evidence type="ECO:0000256" key="3">
    <source>
        <dbReference type="SAM" id="MobiDB-lite"/>
    </source>
</evidence>
<dbReference type="GO" id="GO:0000076">
    <property type="term" value="P:DNA replication checkpoint signaling"/>
    <property type="evidence" value="ECO:0007669"/>
    <property type="project" value="TreeGrafter"/>
</dbReference>
<dbReference type="PANTHER" id="PTHR28637:SF1">
    <property type="entry name" value="DNA REPLICATION FACTOR CDT1"/>
    <property type="match status" value="1"/>
</dbReference>
<feature type="region of interest" description="Disordered" evidence="3">
    <location>
        <begin position="60"/>
        <end position="79"/>
    </location>
</feature>
<feature type="region of interest" description="Disordered" evidence="3">
    <location>
        <begin position="148"/>
        <end position="174"/>
    </location>
</feature>
<dbReference type="GO" id="GO:0005634">
    <property type="term" value="C:nucleus"/>
    <property type="evidence" value="ECO:0007669"/>
    <property type="project" value="TreeGrafter"/>
</dbReference>
<dbReference type="Pfam" id="PF16679">
    <property type="entry name" value="CDT1_C"/>
    <property type="match status" value="1"/>
</dbReference>
<dbReference type="GO" id="GO:0071163">
    <property type="term" value="P:DNA replication preinitiation complex assembly"/>
    <property type="evidence" value="ECO:0007669"/>
    <property type="project" value="InterPro"/>
</dbReference>
<dbReference type="GO" id="GO:0003677">
    <property type="term" value="F:DNA binding"/>
    <property type="evidence" value="ECO:0007669"/>
    <property type="project" value="InterPro"/>
</dbReference>
<dbReference type="SUPFAM" id="SSF46785">
    <property type="entry name" value="Winged helix' DNA-binding domain"/>
    <property type="match status" value="1"/>
</dbReference>
<evidence type="ECO:0000256" key="2">
    <source>
        <dbReference type="ARBA" id="ARBA00023306"/>
    </source>
</evidence>
<dbReference type="Gene3D" id="1.10.10.1420">
    <property type="entry name" value="DNA replication factor Cdt1, C-terminal WH domain"/>
    <property type="match status" value="1"/>
</dbReference>
<reference evidence="5" key="2">
    <citation type="submission" date="2025-09" db="UniProtKB">
        <authorList>
            <consortium name="Ensembl"/>
        </authorList>
    </citation>
    <scope>IDENTIFICATION</scope>
</reference>
<accession>A0A8C8VI84</accession>
<evidence type="ECO:0000313" key="5">
    <source>
        <dbReference type="Ensembl" id="ENSPCEP00000010002.1"/>
    </source>
</evidence>
<dbReference type="InterPro" id="IPR014939">
    <property type="entry name" value="CDT1_Gemini-bd-like"/>
</dbReference>
<dbReference type="InterPro" id="IPR032054">
    <property type="entry name" value="Cdt1_C"/>
</dbReference>
<keyword evidence="6" id="KW-1185">Reference proteome</keyword>
<dbReference type="Proteomes" id="UP000694393">
    <property type="component" value="Unplaced"/>
</dbReference>
<feature type="domain" description="CDT1 Geminin-binding" evidence="4">
    <location>
        <begin position="198"/>
        <end position="363"/>
    </location>
</feature>
<dbReference type="GO" id="GO:0070182">
    <property type="term" value="F:DNA polymerase binding"/>
    <property type="evidence" value="ECO:0007669"/>
    <property type="project" value="TreeGrafter"/>
</dbReference>
<comment type="similarity">
    <text evidence="1">Belongs to the Cdt1 family.</text>
</comment>
<evidence type="ECO:0000256" key="1">
    <source>
        <dbReference type="ARBA" id="ARBA00008356"/>
    </source>
</evidence>
<dbReference type="Ensembl" id="ENSPCET00000010337.1">
    <property type="protein sequence ID" value="ENSPCEP00000010002.1"/>
    <property type="gene ID" value="ENSPCEG00000007901.1"/>
</dbReference>
<dbReference type="InterPro" id="IPR045173">
    <property type="entry name" value="Cdt1"/>
</dbReference>
<protein>
    <submittedName>
        <fullName evidence="5">Chromatin licensing and DNA replication factor 1</fullName>
    </submittedName>
</protein>
<evidence type="ECO:0000313" key="6">
    <source>
        <dbReference type="Proteomes" id="UP000694393"/>
    </source>
</evidence>